<dbReference type="Proteomes" id="UP000045706">
    <property type="component" value="Unassembled WGS sequence"/>
</dbReference>
<gene>
    <name evidence="1" type="ORF">BN1723_019047</name>
</gene>
<sequence>ARECSQGGSRP</sequence>
<organism evidence="1 2">
    <name type="scientific">Verticillium longisporum</name>
    <name type="common">Verticillium dahliae var. longisporum</name>
    <dbReference type="NCBI Taxonomy" id="100787"/>
    <lineage>
        <taxon>Eukaryota</taxon>
        <taxon>Fungi</taxon>
        <taxon>Dikarya</taxon>
        <taxon>Ascomycota</taxon>
        <taxon>Pezizomycotina</taxon>
        <taxon>Sordariomycetes</taxon>
        <taxon>Hypocreomycetidae</taxon>
        <taxon>Glomerellales</taxon>
        <taxon>Plectosphaerellaceae</taxon>
        <taxon>Verticillium</taxon>
    </lineage>
</organism>
<evidence type="ECO:0000313" key="2">
    <source>
        <dbReference type="Proteomes" id="UP000045706"/>
    </source>
</evidence>
<proteinExistence type="predicted"/>
<protein>
    <submittedName>
        <fullName evidence="1">Uncharacterized protein</fullName>
    </submittedName>
</protein>
<name>A0A0G4N8C6_VERLO</name>
<dbReference type="EMBL" id="CVQI01032916">
    <property type="protein sequence ID" value="CRK42703.1"/>
    <property type="molecule type" value="Genomic_DNA"/>
</dbReference>
<reference evidence="2" key="1">
    <citation type="submission" date="2015-05" db="EMBL/GenBank/DDBJ databases">
        <authorList>
            <person name="Fogelqvist Johan"/>
        </authorList>
    </citation>
    <scope>NUCLEOTIDE SEQUENCE [LARGE SCALE GENOMIC DNA]</scope>
</reference>
<evidence type="ECO:0000313" key="1">
    <source>
        <dbReference type="EMBL" id="CRK42703.1"/>
    </source>
</evidence>
<accession>A0A0G4N8C6</accession>
<feature type="non-terminal residue" evidence="1">
    <location>
        <position position="1"/>
    </location>
</feature>